<feature type="compositionally biased region" description="Polar residues" evidence="1">
    <location>
        <begin position="66"/>
        <end position="78"/>
    </location>
</feature>
<dbReference type="OrthoDB" id="3265188at2759"/>
<protein>
    <recommendedName>
        <fullName evidence="2">Fungal-type protein kinase domain-containing protein</fullName>
    </recommendedName>
</protein>
<dbReference type="EMBL" id="KN840673">
    <property type="protein sequence ID" value="KIP02471.1"/>
    <property type="molecule type" value="Genomic_DNA"/>
</dbReference>
<feature type="region of interest" description="Disordered" evidence="1">
    <location>
        <begin position="628"/>
        <end position="682"/>
    </location>
</feature>
<name>A0A0C3RR58_PHLG1</name>
<organism evidence="3 4">
    <name type="scientific">Phlebiopsis gigantea (strain 11061_1 CR5-6)</name>
    <name type="common">White-rot fungus</name>
    <name type="synonym">Peniophora gigantea</name>
    <dbReference type="NCBI Taxonomy" id="745531"/>
    <lineage>
        <taxon>Eukaryota</taxon>
        <taxon>Fungi</taxon>
        <taxon>Dikarya</taxon>
        <taxon>Basidiomycota</taxon>
        <taxon>Agaricomycotina</taxon>
        <taxon>Agaricomycetes</taxon>
        <taxon>Polyporales</taxon>
        <taxon>Phanerochaetaceae</taxon>
        <taxon>Phlebiopsis</taxon>
    </lineage>
</organism>
<dbReference type="InterPro" id="IPR040976">
    <property type="entry name" value="Pkinase_fungal"/>
</dbReference>
<dbReference type="GO" id="GO:0004672">
    <property type="term" value="F:protein kinase activity"/>
    <property type="evidence" value="ECO:0007669"/>
    <property type="project" value="InterPro"/>
</dbReference>
<dbReference type="Proteomes" id="UP000053257">
    <property type="component" value="Unassembled WGS sequence"/>
</dbReference>
<dbReference type="Gene3D" id="1.10.510.10">
    <property type="entry name" value="Transferase(Phosphotransferase) domain 1"/>
    <property type="match status" value="1"/>
</dbReference>
<feature type="domain" description="Fungal-type protein kinase" evidence="2">
    <location>
        <begin position="142"/>
        <end position="496"/>
    </location>
</feature>
<proteinExistence type="predicted"/>
<dbReference type="InterPro" id="IPR011009">
    <property type="entry name" value="Kinase-like_dom_sf"/>
</dbReference>
<dbReference type="PANTHER" id="PTHR38248">
    <property type="entry name" value="FUNK1 6"/>
    <property type="match status" value="1"/>
</dbReference>
<dbReference type="SUPFAM" id="SSF56112">
    <property type="entry name" value="Protein kinase-like (PK-like)"/>
    <property type="match status" value="1"/>
</dbReference>
<keyword evidence="4" id="KW-1185">Reference proteome</keyword>
<feature type="region of interest" description="Disordered" evidence="1">
    <location>
        <begin position="108"/>
        <end position="129"/>
    </location>
</feature>
<feature type="region of interest" description="Disordered" evidence="1">
    <location>
        <begin position="46"/>
        <end position="80"/>
    </location>
</feature>
<reference evidence="3 4" key="1">
    <citation type="journal article" date="2014" name="PLoS Genet.">
        <title>Analysis of the Phlebiopsis gigantea genome, transcriptome and secretome provides insight into its pioneer colonization strategies of wood.</title>
        <authorList>
            <person name="Hori C."/>
            <person name="Ishida T."/>
            <person name="Igarashi K."/>
            <person name="Samejima M."/>
            <person name="Suzuki H."/>
            <person name="Master E."/>
            <person name="Ferreira P."/>
            <person name="Ruiz-Duenas F.J."/>
            <person name="Held B."/>
            <person name="Canessa P."/>
            <person name="Larrondo L.F."/>
            <person name="Schmoll M."/>
            <person name="Druzhinina I.S."/>
            <person name="Kubicek C.P."/>
            <person name="Gaskell J.A."/>
            <person name="Kersten P."/>
            <person name="St John F."/>
            <person name="Glasner J."/>
            <person name="Sabat G."/>
            <person name="Splinter BonDurant S."/>
            <person name="Syed K."/>
            <person name="Yadav J."/>
            <person name="Mgbeahuruike A.C."/>
            <person name="Kovalchuk A."/>
            <person name="Asiegbu F.O."/>
            <person name="Lackner G."/>
            <person name="Hoffmeister D."/>
            <person name="Rencoret J."/>
            <person name="Gutierrez A."/>
            <person name="Sun H."/>
            <person name="Lindquist E."/>
            <person name="Barry K."/>
            <person name="Riley R."/>
            <person name="Grigoriev I.V."/>
            <person name="Henrissat B."/>
            <person name="Kues U."/>
            <person name="Berka R.M."/>
            <person name="Martinez A.T."/>
            <person name="Covert S.F."/>
            <person name="Blanchette R.A."/>
            <person name="Cullen D."/>
        </authorList>
    </citation>
    <scope>NUCLEOTIDE SEQUENCE [LARGE SCALE GENOMIC DNA]</scope>
    <source>
        <strain evidence="3 4">11061_1 CR5-6</strain>
    </source>
</reference>
<evidence type="ECO:0000259" key="2">
    <source>
        <dbReference type="Pfam" id="PF17667"/>
    </source>
</evidence>
<gene>
    <name evidence="3" type="ORF">PHLGIDRAFT_292578</name>
</gene>
<dbReference type="PROSITE" id="PS00109">
    <property type="entry name" value="PROTEIN_KINASE_TYR"/>
    <property type="match status" value="1"/>
</dbReference>
<dbReference type="AlphaFoldDB" id="A0A0C3RR58"/>
<evidence type="ECO:0000256" key="1">
    <source>
        <dbReference type="SAM" id="MobiDB-lite"/>
    </source>
</evidence>
<evidence type="ECO:0000313" key="3">
    <source>
        <dbReference type="EMBL" id="KIP02471.1"/>
    </source>
</evidence>
<dbReference type="PANTHER" id="PTHR38248:SF2">
    <property type="entry name" value="FUNK1 11"/>
    <property type="match status" value="1"/>
</dbReference>
<sequence length="682" mass="76588">MVYFKKKGWSSPISVRLCLPVKNRYFATSLLGIEVQRSPAADPFADAEDYESSAEYPRTPAKSPLSIKSRQLPTTPLSVSPGPLPTSFPVAPAPLVVISRVLSPQPLAESDKRHPLTSPGGSNGATRNPVEREWPEAIAFRQSLVSHAQAQLTRQHRTCFLQLILVSRWARFIRWDRSGAVVSSRFDYVFEPEILAEFIWRFAHMSDEQRGLDSTATLASKKESSLFESAVKRFIDDMNYGSEDDAPSRHLPGAEATLDSSDTYPTWRVSVVNSASGEAADLIVRRPFAGRPSLLGRATRAYIAYDLREERLVFLKDAWRVDHPKLRPEFDTYQNLKHHRVPYLPDILYGGDVLGPSGKTQQTLTQDFALVKDEWRISTSSLERFVHHRLVQDIAYPLESAAGVREFVQTIYNALCAITTAHDVAGLLHRDLSMGNVMIDARGNGLLNDWDHAGGTQNMARGIGTWRFMSIALLQNPAKVHDIVDDRESLFWVFVYGALTRFTLPDQDRLMDVFDYQTVDPKSGHRRGGQLKHDCLFGSRLLQVKFASKALQGLMSTSKKMWLMFYVGRGDLDIFDTEAKTDILNKRKQAETPSFWVDTFAKALHDLDAEDDARRPVSKLVGTLAPRSMVPNIPNITPMSSVSSSSRKRKSQGESGTRDAGDESQPSRRSKRLKTRHEPTRS</sequence>
<dbReference type="HOGENOM" id="CLU_006410_5_0_1"/>
<dbReference type="InterPro" id="IPR008266">
    <property type="entry name" value="Tyr_kinase_AS"/>
</dbReference>
<accession>A0A0C3RR58</accession>
<evidence type="ECO:0000313" key="4">
    <source>
        <dbReference type="Proteomes" id="UP000053257"/>
    </source>
</evidence>
<dbReference type="Pfam" id="PF17667">
    <property type="entry name" value="Pkinase_fungal"/>
    <property type="match status" value="1"/>
</dbReference>